<reference evidence="4 5" key="1">
    <citation type="submission" date="2018-08" db="EMBL/GenBank/DDBJ databases">
        <title>A genome reference for cultivated species of the human gut microbiota.</title>
        <authorList>
            <person name="Zou Y."/>
            <person name="Xue W."/>
            <person name="Luo G."/>
        </authorList>
    </citation>
    <scope>NUCLEOTIDE SEQUENCE [LARGE SCALE GENOMIC DNA]</scope>
    <source>
        <strain evidence="2 4">AF45-17</strain>
        <strain evidence="3 5">AM28-39</strain>
    </source>
</reference>
<comment type="caution">
    <text evidence="2">The sequence shown here is derived from an EMBL/GenBank/DDBJ whole genome shotgun (WGS) entry which is preliminary data.</text>
</comment>
<feature type="transmembrane region" description="Helical" evidence="1">
    <location>
        <begin position="25"/>
        <end position="44"/>
    </location>
</feature>
<proteinExistence type="predicted"/>
<protein>
    <submittedName>
        <fullName evidence="2">Uncharacterized protein</fullName>
    </submittedName>
</protein>
<dbReference type="AlphaFoldDB" id="A0A3E2TMX9"/>
<keyword evidence="1" id="KW-1133">Transmembrane helix</keyword>
<dbReference type="EMBL" id="QVEP01000021">
    <property type="protein sequence ID" value="RGB79681.1"/>
    <property type="molecule type" value="Genomic_DNA"/>
</dbReference>
<dbReference type="Proteomes" id="UP000261231">
    <property type="component" value="Unassembled WGS sequence"/>
</dbReference>
<evidence type="ECO:0000313" key="2">
    <source>
        <dbReference type="EMBL" id="RGB79681.1"/>
    </source>
</evidence>
<feature type="transmembrane region" description="Helical" evidence="1">
    <location>
        <begin position="64"/>
        <end position="84"/>
    </location>
</feature>
<feature type="transmembrane region" description="Helical" evidence="1">
    <location>
        <begin position="176"/>
        <end position="197"/>
    </location>
</feature>
<keyword evidence="5" id="KW-1185">Reference proteome</keyword>
<feature type="transmembrane region" description="Helical" evidence="1">
    <location>
        <begin position="204"/>
        <end position="225"/>
    </location>
</feature>
<sequence>MNINFRQIILVLSGQLRAALMSKRVLIGYLIGVMAALKAAYLYGEYASNHPIQIFEPWLMNFRSLADITIMLVGFILVVADAPFVDSRSLLTIYRTSRGNWYDGLCLYVLVQGIIYFALSLTASCIYTIPHGYIQNQWSVAMKQLVLWPSDKAIITWHLVAPDKTLIEGVLPWESVFHTFLLMLLYSLVLGMLLYVLNAGINKAIGTIAAAAVHVSGIILMNLNVSYKITRWSLLKNSSYLWHFEAKLDLVFSYALFLLCYVCILFIGPIILKHADFRYSVGEEND</sequence>
<keyword evidence="1" id="KW-0812">Transmembrane</keyword>
<name>A0A3E2TMX9_9FIRM</name>
<evidence type="ECO:0000313" key="4">
    <source>
        <dbReference type="Proteomes" id="UP000260773"/>
    </source>
</evidence>
<evidence type="ECO:0000256" key="1">
    <source>
        <dbReference type="SAM" id="Phobius"/>
    </source>
</evidence>
<dbReference type="RefSeq" id="WP_015513108.1">
    <property type="nucleotide sequence ID" value="NZ_JAAXCM010000020.1"/>
</dbReference>
<keyword evidence="1" id="KW-0472">Membrane</keyword>
<gene>
    <name evidence="2" type="ORF">DW070_09545</name>
    <name evidence="3" type="ORF">DW747_06915</name>
</gene>
<dbReference type="Proteomes" id="UP000260773">
    <property type="component" value="Unassembled WGS sequence"/>
</dbReference>
<feature type="transmembrane region" description="Helical" evidence="1">
    <location>
        <begin position="105"/>
        <end position="129"/>
    </location>
</feature>
<organism evidence="2 4">
    <name type="scientific">Coprococcus catus</name>
    <dbReference type="NCBI Taxonomy" id="116085"/>
    <lineage>
        <taxon>Bacteria</taxon>
        <taxon>Bacillati</taxon>
        <taxon>Bacillota</taxon>
        <taxon>Clostridia</taxon>
        <taxon>Lachnospirales</taxon>
        <taxon>Lachnospiraceae</taxon>
        <taxon>Coprococcus</taxon>
    </lineage>
</organism>
<accession>A0A3E2TMX9</accession>
<dbReference type="OrthoDB" id="10014342at2"/>
<feature type="transmembrane region" description="Helical" evidence="1">
    <location>
        <begin position="251"/>
        <end position="272"/>
    </location>
</feature>
<dbReference type="GeneID" id="74985897"/>
<evidence type="ECO:0000313" key="5">
    <source>
        <dbReference type="Proteomes" id="UP000261231"/>
    </source>
</evidence>
<dbReference type="EMBL" id="QVFD01000005">
    <property type="protein sequence ID" value="RGC47894.1"/>
    <property type="molecule type" value="Genomic_DNA"/>
</dbReference>
<evidence type="ECO:0000313" key="3">
    <source>
        <dbReference type="EMBL" id="RGC47894.1"/>
    </source>
</evidence>